<accession>F2UKQ5</accession>
<evidence type="ECO:0000256" key="6">
    <source>
        <dbReference type="ARBA" id="ARBA00022833"/>
    </source>
</evidence>
<dbReference type="Gene3D" id="3.40.720.10">
    <property type="entry name" value="Alkaline Phosphatase, subunit A"/>
    <property type="match status" value="1"/>
</dbReference>
<evidence type="ECO:0000256" key="9">
    <source>
        <dbReference type="RuleBase" id="RU361213"/>
    </source>
</evidence>
<dbReference type="GeneID" id="16070733"/>
<dbReference type="RefSeq" id="XP_004990180.1">
    <property type="nucleotide sequence ID" value="XM_004990123.1"/>
</dbReference>
<evidence type="ECO:0000313" key="13">
    <source>
        <dbReference type="Proteomes" id="UP000007799"/>
    </source>
</evidence>
<comment type="subunit">
    <text evidence="9">Component of an histone acetyltransferase complex. Interacts with H3K4me3 and to a lesser extent with H3K4me2.</text>
</comment>
<keyword evidence="6 9" id="KW-0862">Zinc</keyword>
<evidence type="ECO:0000256" key="1">
    <source>
        <dbReference type="ARBA" id="ARBA00004123"/>
    </source>
</evidence>
<dbReference type="Gene3D" id="3.30.40.10">
    <property type="entry name" value="Zinc/RING finger domain, C3HC4 (zinc finger)"/>
    <property type="match status" value="1"/>
</dbReference>
<dbReference type="CDD" id="cd16859">
    <property type="entry name" value="ING_ING4_5"/>
    <property type="match status" value="1"/>
</dbReference>
<comment type="subcellular location">
    <subcellularLocation>
        <location evidence="1 9">Nucleus</location>
    </subcellularLocation>
</comment>
<dbReference type="InterPro" id="IPR013083">
    <property type="entry name" value="Znf_RING/FYVE/PHD"/>
</dbReference>
<dbReference type="EMBL" id="GL832979">
    <property type="protein sequence ID" value="EGD77704.1"/>
    <property type="molecule type" value="Genomic_DNA"/>
</dbReference>
<dbReference type="CDD" id="cd15505">
    <property type="entry name" value="PHD_ING"/>
    <property type="match status" value="1"/>
</dbReference>
<dbReference type="GO" id="GO:0005539">
    <property type="term" value="F:glycosaminoglycan binding"/>
    <property type="evidence" value="ECO:0007669"/>
    <property type="project" value="TreeGrafter"/>
</dbReference>
<dbReference type="InterPro" id="IPR024610">
    <property type="entry name" value="ING_N_histone-binding"/>
</dbReference>
<keyword evidence="9" id="KW-0156">Chromatin regulator</keyword>
<evidence type="ECO:0000256" key="4">
    <source>
        <dbReference type="ARBA" id="ARBA00022723"/>
    </source>
</evidence>
<dbReference type="GO" id="GO:0008449">
    <property type="term" value="F:N-acetylglucosamine-6-sulfatase activity"/>
    <property type="evidence" value="ECO:0007669"/>
    <property type="project" value="TreeGrafter"/>
</dbReference>
<name>F2UKQ5_SALR5</name>
<reference evidence="12" key="1">
    <citation type="submission" date="2009-08" db="EMBL/GenBank/DDBJ databases">
        <title>Annotation of Salpingoeca rosetta.</title>
        <authorList>
            <consortium name="The Broad Institute Genome Sequencing Platform"/>
            <person name="Russ C."/>
            <person name="Cuomo C."/>
            <person name="Burger G."/>
            <person name="Gray M.W."/>
            <person name="Holland P.W.H."/>
            <person name="King N."/>
            <person name="Lang F.B.F."/>
            <person name="Roger A.J."/>
            <person name="Ruiz-Trillo I."/>
            <person name="Young S.K."/>
            <person name="Zeng Q."/>
            <person name="Gargeya S."/>
            <person name="Alvarado L."/>
            <person name="Berlin A."/>
            <person name="Chapman S.B."/>
            <person name="Chen Z."/>
            <person name="Freedman E."/>
            <person name="Gellesch M."/>
            <person name="Goldberg J."/>
            <person name="Griggs A."/>
            <person name="Gujja S."/>
            <person name="Heilman E."/>
            <person name="Heiman D."/>
            <person name="Howarth C."/>
            <person name="Mehta T."/>
            <person name="Neiman D."/>
            <person name="Pearson M."/>
            <person name="Roberts A."/>
            <person name="Saif S."/>
            <person name="Shea T."/>
            <person name="Shenoy N."/>
            <person name="Sisk P."/>
            <person name="Stolte C."/>
            <person name="Sykes S."/>
            <person name="White J."/>
            <person name="Yandava C."/>
            <person name="Haas B."/>
            <person name="Nusbaum C."/>
            <person name="Birren B."/>
        </authorList>
    </citation>
    <scope>NUCLEOTIDE SEQUENCE [LARGE SCALE GENOMIC DNA]</scope>
    <source>
        <strain evidence="12">ATCC 50818</strain>
    </source>
</reference>
<dbReference type="SUPFAM" id="SSF57903">
    <property type="entry name" value="FYVE/PHD zinc finger"/>
    <property type="match status" value="1"/>
</dbReference>
<dbReference type="InterPro" id="IPR011011">
    <property type="entry name" value="Znf_FYVE_PHD"/>
</dbReference>
<evidence type="ECO:0000256" key="5">
    <source>
        <dbReference type="ARBA" id="ARBA00022771"/>
    </source>
</evidence>
<dbReference type="STRING" id="946362.F2UKQ5"/>
<sequence>MMTTMYLDQLLDSMKALPAELQRSFRMIRELDEKMAQAKAELERDCAHFKENIASLSVQERETKLRDFRDRFAALKQTSVEKLHIAAQSYEAVEKHIQEVDSDLSAFEAEARQRKRTCVCTRARASVCTVYHSTRACVLSVDLRCRSSLTALTILLWVNCLAAATSEGTPVFHVQEPAGQYDLPVDPNEPTYCICNQVSYGEMIACDSNDKCPLEWFHFACVDLTERPKGKWFCPFCRVPGDFSKRREPFRSTGYEAEVLEVYRAFRERIAFRNRCICLLSPGCGAEHAALGAALPEAFPSPFRGGTTNDDCGSGLLLLCVLAAVVLCTCSAAASAADGATETSNAQRPNIIIVLTDDQDALLNSTMFMPKLKHHVIEQGITFAFGLANSPVCCPSRSSLLSGRYIHNHGAVNNSVAGNCYGEKWIQETEKDALAVHMNKAGYRSLYGGKYLNLYYGPSNPPGWTEWFGLYGNSRYYNYTIKDNDKTVKFGDKYDTDYLTDVLARRAVRFINESAAADEPFFLWLGTPSAHASFTPAPQYENTVTGIKAPRTPNYNKVYADRHRPVRDLSPMTDEQIRQSDEIYRKRLETLRSVDDLVGDIFDTLAATNQLSNTWFFFTGDHGFHLGQFAMGFDKRQLYDTDIRVPYFVRGPGAAANTTRYEPISHVDLAPTVIDIAADSGVPSNWDGRSYKQLLLDPHATWKADNVIQYFGEGKTTESCGANILQYQADNNTCWRVGSYIPAPCDGVNNTYTCIRRVSDDLSTNDIFCTFECFDDARRVVPCPANQAGGYGEYYDLRTDPWQTVNLALNISTAQRRAFIDQINALKHCKGQAECQRTLSWNN</sequence>
<feature type="coiled-coil region" evidence="10">
    <location>
        <begin position="21"/>
        <end position="59"/>
    </location>
</feature>
<dbReference type="FunFam" id="3.30.40.10:FF:000021">
    <property type="entry name" value="Inhibitor of growth 2b"/>
    <property type="match status" value="1"/>
</dbReference>
<keyword evidence="4 9" id="KW-0479">Metal-binding</keyword>
<evidence type="ECO:0000256" key="2">
    <source>
        <dbReference type="ARBA" id="ARBA00008779"/>
    </source>
</evidence>
<dbReference type="InterPro" id="IPR019787">
    <property type="entry name" value="Znf_PHD-finger"/>
</dbReference>
<dbReference type="PANTHER" id="PTHR43108">
    <property type="entry name" value="N-ACETYLGLUCOSAMINE-6-SULFATASE FAMILY MEMBER"/>
    <property type="match status" value="1"/>
</dbReference>
<keyword evidence="13" id="KW-1185">Reference proteome</keyword>
<organism evidence="13">
    <name type="scientific">Salpingoeca rosetta (strain ATCC 50818 / BSB-021)</name>
    <dbReference type="NCBI Taxonomy" id="946362"/>
    <lineage>
        <taxon>Eukaryota</taxon>
        <taxon>Choanoflagellata</taxon>
        <taxon>Craspedida</taxon>
        <taxon>Salpingoecidae</taxon>
        <taxon>Salpingoeca</taxon>
    </lineage>
</organism>
<keyword evidence="5 8" id="KW-0863">Zinc-finger</keyword>
<evidence type="ECO:0000256" key="3">
    <source>
        <dbReference type="ARBA" id="ARBA00010210"/>
    </source>
</evidence>
<comment type="function">
    <text evidence="9">Component of an histone acetyltransferase complex.</text>
</comment>
<dbReference type="GO" id="GO:0006325">
    <property type="term" value="P:chromatin organization"/>
    <property type="evidence" value="ECO:0007669"/>
    <property type="project" value="UniProtKB-KW"/>
</dbReference>
<dbReference type="PROSITE" id="PS50016">
    <property type="entry name" value="ZF_PHD_2"/>
    <property type="match status" value="1"/>
</dbReference>
<dbReference type="Proteomes" id="UP000007799">
    <property type="component" value="Unassembled WGS sequence"/>
</dbReference>
<proteinExistence type="inferred from homology"/>
<evidence type="ECO:0000256" key="7">
    <source>
        <dbReference type="ARBA" id="ARBA00023242"/>
    </source>
</evidence>
<dbReference type="eggNOG" id="KOG3731">
    <property type="taxonomic scope" value="Eukaryota"/>
</dbReference>
<dbReference type="InterPro" id="IPR017850">
    <property type="entry name" value="Alkaline_phosphatase_core_sf"/>
</dbReference>
<dbReference type="PANTHER" id="PTHR43108:SF8">
    <property type="entry name" value="SD21168P"/>
    <property type="match status" value="1"/>
</dbReference>
<gene>
    <name evidence="12" type="ORF">PTSG_12796</name>
</gene>
<dbReference type="GO" id="GO:0008270">
    <property type="term" value="F:zinc ion binding"/>
    <property type="evidence" value="ECO:0007669"/>
    <property type="project" value="UniProtKB-KW"/>
</dbReference>
<dbReference type="AlphaFoldDB" id="F2UKQ5"/>
<dbReference type="SUPFAM" id="SSF53649">
    <property type="entry name" value="Alkaline phosphatase-like"/>
    <property type="match status" value="1"/>
</dbReference>
<dbReference type="eggNOG" id="KOG1973">
    <property type="taxonomic scope" value="Eukaryota"/>
</dbReference>
<dbReference type="Gene3D" id="6.10.140.1740">
    <property type="match status" value="1"/>
</dbReference>
<dbReference type="Pfam" id="PF00884">
    <property type="entry name" value="Sulfatase"/>
    <property type="match status" value="1"/>
</dbReference>
<dbReference type="SMART" id="SM00249">
    <property type="entry name" value="PHD"/>
    <property type="match status" value="1"/>
</dbReference>
<evidence type="ECO:0000256" key="8">
    <source>
        <dbReference type="PROSITE-ProRule" id="PRU00146"/>
    </source>
</evidence>
<dbReference type="OrthoDB" id="96314at2759"/>
<evidence type="ECO:0000259" key="11">
    <source>
        <dbReference type="PROSITE" id="PS50016"/>
    </source>
</evidence>
<comment type="similarity">
    <text evidence="3 9">Belongs to the ING family.</text>
</comment>
<dbReference type="CDD" id="cd16147">
    <property type="entry name" value="G6S"/>
    <property type="match status" value="1"/>
</dbReference>
<dbReference type="GO" id="GO:0005634">
    <property type="term" value="C:nucleus"/>
    <property type="evidence" value="ECO:0007669"/>
    <property type="project" value="UniProtKB-SubCell"/>
</dbReference>
<keyword evidence="10" id="KW-0175">Coiled coil</keyword>
<protein>
    <recommendedName>
        <fullName evidence="9">Inhibitor of growth protein</fullName>
    </recommendedName>
</protein>
<dbReference type="Pfam" id="PF12998">
    <property type="entry name" value="ING"/>
    <property type="match status" value="1"/>
</dbReference>
<comment type="domain">
    <text evidence="9">The PHD-type zinc finger mediates the binding to H3K4me3.</text>
</comment>
<dbReference type="InterPro" id="IPR000917">
    <property type="entry name" value="Sulfatase_N"/>
</dbReference>
<dbReference type="SMART" id="SM01408">
    <property type="entry name" value="ING"/>
    <property type="match status" value="1"/>
</dbReference>
<dbReference type="KEGG" id="sre:PTSG_12796"/>
<evidence type="ECO:0000256" key="10">
    <source>
        <dbReference type="SAM" id="Coils"/>
    </source>
</evidence>
<comment type="similarity">
    <text evidence="2">Belongs to the sulfatase family.</text>
</comment>
<dbReference type="InterPro" id="IPR001965">
    <property type="entry name" value="Znf_PHD"/>
</dbReference>
<dbReference type="InParanoid" id="F2UKQ5"/>
<feature type="domain" description="PHD-type" evidence="11">
    <location>
        <begin position="190"/>
        <end position="240"/>
    </location>
</feature>
<keyword evidence="7 9" id="KW-0539">Nucleus</keyword>
<evidence type="ECO:0000313" key="12">
    <source>
        <dbReference type="EMBL" id="EGD77704.1"/>
    </source>
</evidence>